<feature type="compositionally biased region" description="Basic residues" evidence="1">
    <location>
        <begin position="1817"/>
        <end position="1826"/>
    </location>
</feature>
<feature type="region of interest" description="Disordered" evidence="1">
    <location>
        <begin position="1446"/>
        <end position="1471"/>
    </location>
</feature>
<dbReference type="GO" id="GO:0016020">
    <property type="term" value="C:membrane"/>
    <property type="evidence" value="ECO:0007669"/>
    <property type="project" value="TreeGrafter"/>
</dbReference>
<feature type="compositionally biased region" description="Basic and acidic residues" evidence="1">
    <location>
        <begin position="739"/>
        <end position="754"/>
    </location>
</feature>
<feature type="compositionally biased region" description="Low complexity" evidence="1">
    <location>
        <begin position="1597"/>
        <end position="1616"/>
    </location>
</feature>
<feature type="compositionally biased region" description="Polar residues" evidence="1">
    <location>
        <begin position="126"/>
        <end position="154"/>
    </location>
</feature>
<dbReference type="EMBL" id="ML977584">
    <property type="protein sequence ID" value="KAF2001288.1"/>
    <property type="molecule type" value="Genomic_DNA"/>
</dbReference>
<evidence type="ECO:0000313" key="3">
    <source>
        <dbReference type="EMBL" id="KAF2001288.1"/>
    </source>
</evidence>
<dbReference type="SUPFAM" id="SSF56300">
    <property type="entry name" value="Metallo-dependent phosphatases"/>
    <property type="match status" value="1"/>
</dbReference>
<feature type="compositionally biased region" description="Polar residues" evidence="1">
    <location>
        <begin position="1617"/>
        <end position="1629"/>
    </location>
</feature>
<feature type="region of interest" description="Disordered" evidence="1">
    <location>
        <begin position="730"/>
        <end position="754"/>
    </location>
</feature>
<protein>
    <recommendedName>
        <fullName evidence="2">PhoD-like phosphatase domain-containing protein</fullName>
    </recommendedName>
</protein>
<dbReference type="Gene3D" id="3.60.21.70">
    <property type="entry name" value="PhoD-like phosphatase"/>
    <property type="match status" value="1"/>
</dbReference>
<feature type="compositionally biased region" description="Polar residues" evidence="1">
    <location>
        <begin position="1526"/>
        <end position="1544"/>
    </location>
</feature>
<feature type="compositionally biased region" description="Basic and acidic residues" evidence="1">
    <location>
        <begin position="1344"/>
        <end position="1353"/>
    </location>
</feature>
<name>A0A6A5WJT4_9PLEO</name>
<feature type="compositionally biased region" description="Basic and acidic residues" evidence="1">
    <location>
        <begin position="223"/>
        <end position="239"/>
    </location>
</feature>
<evidence type="ECO:0000313" key="4">
    <source>
        <dbReference type="Proteomes" id="UP000799779"/>
    </source>
</evidence>
<accession>A0A6A5WJT4</accession>
<feature type="compositionally biased region" description="Basic and acidic residues" evidence="1">
    <location>
        <begin position="508"/>
        <end position="520"/>
    </location>
</feature>
<feature type="domain" description="PhoD-like phosphatase" evidence="2">
    <location>
        <begin position="808"/>
        <end position="1062"/>
    </location>
</feature>
<dbReference type="PANTHER" id="PTHR46689:SF1">
    <property type="entry name" value="PHOD-LIKE PHOSPHATASE DOMAIN-CONTAINING PROTEIN"/>
    <property type="match status" value="1"/>
</dbReference>
<evidence type="ECO:0000256" key="1">
    <source>
        <dbReference type="SAM" id="MobiDB-lite"/>
    </source>
</evidence>
<dbReference type="OrthoDB" id="9999821at2759"/>
<dbReference type="InterPro" id="IPR029052">
    <property type="entry name" value="Metallo-depent_PP-like"/>
</dbReference>
<proteinExistence type="predicted"/>
<feature type="compositionally biased region" description="Polar residues" evidence="1">
    <location>
        <begin position="1"/>
        <end position="10"/>
    </location>
</feature>
<sequence length="1826" mass="201086">MDNRRNSGSYTARIADPPVQPAPEGYSQKRPQSYRRPMDAQPMPTQTEQPAPSNPISSNSARTVAFTPSTNGVSRTTSRRRSSQQAAPASSAAGARIETPPAAPDVPRGPPPTSYRDPYAPKGSSRVPTRTYSGRSRDPTIQMNASRQQPNIQTAPDRLQELRAAPYTTSAVAGALDQIARRDSARRPSVPDRSPLQKLEGKLDDISKEERRARILEMELAAQEKAEAESAARRAREAAARQQRVVSGPQAGADRAGKEAPTRTASTRRHVSLPVPMSPELGESEGESEVGYDVSEPWDPSRTRASQPPVPRLSSGSQRQKSRLSYVEGAVARQPSVKGKEPAGVARGPSFRDRTQTSRAAPGSQPANPPASQLSVRRIERKPVPAPTGLGLYEVDVTPNASRPYGATINRYDPTALSKDLPPTPEDVRTAKPKRDSRGIMAAQLEMEQQRIDHKQGTRSFDYAQPQDAAALPPGVPVARRSVGFAPSVPEPQPQPQGQDRLAPPGHSRLESQRSQESSHHSSHHSISNIFHHEDQPDRVYVPPVMLEEWRGAPVASLNAEDLDLDMPEKPTTGPDKTWWEESQSSRRRRSSGQAQTTYDGSAEEPSAPTSFNPPLYLKCGPLLRYTGLRRDKGRTGREREVWRGSVMIVTEDDQSSYQKPPVLRLFKQAIDMLPPPPVEVDRQKLNPAYVDPIEGQTKISRTGKTLYVKPIEDIALEVDLSLLEDDNGLFQQDPVDGSPDKSRGRRKDGEKLGKMRDVPGIRLHAERGVTFWRFNLEIELGSAQTRIAYRINRGPATGFWVPAKGESMNIMFHSCNGFSLSVDSKEFCGPDPMWRDVLNTHQTRPFHVMLGGGDQIYNDAAMRQTTIFKAWTESKNPIHKHSAPFSSELQNELEQFYLDRYSMWFSQGFFGMANSQIPMVNIWDDHDIIDGFGSYPHHFMQTPVFTGLGAVAFKYYMLFQHQSVATETEKTEPSWLLGALPGPYIREQSRSVFMFLGRQIAFLGLDCRTERQRNEIVTEKSYDLIFDRLEDEIIKGETKHLLVLLGVPIAYPRLNFLENILTSRFMDPIKALGRAGLLGNFVNKFDGGVEILDDLDDHWTAKHHKEERNWFIHELQHIASTKNVRVTILGGDVHLAAMGQFYSKKKLNIPKDQDYRYMPNVISSAIVNTPPPELMADILNKRNKIHHFDDNTDEDMIPIFTHDTDGQKRNNNHLLPRRNWCSLREYKPGTTPPGTPSPPPSPGADGPRISRTLSDYTPGNMVRRMSGTGRGRDRAPPVAYYNNPTYAQADEAAAQKSSFSPDREERPRSRRNSLTSLFRRRVSVDSARPPSAAHSMPTPNRDSFPRDGDTSLERPSPFHRRPSLLGKKGLSQGGDYINLEGGLDICLNLEVSQKDPAGITTPYRLLVPALHYIPPANDTTENKARPKSRIGSMFSVFGGGRRKKAMIGDDGYSQSGSEVDPESGSELGDPTLDAEEVARQRYKVGPRILIPGITKKRDSASDDYVNPRGIVDPRAAEPRQPLPVESQQRTRQSADYGGPSSTGAPREEVRERGAATGRDTRAVSAPITSGLLTRSGSARQPTSNSSHKSQLPPVNLPSTLPAPAAQPTATLPTSTNRTAPLPSSTNRTAPLAPEPEQKVYRRSMGGILNQHRDKHFEQEAHVLAHTPSTAARQGYAHAHHLHKTDRERKRESYPPHPAIVGAGPGSPYRTGRGGGVQARDDGGYFGSGGRNGSGAGTGNGGGTGMRSVSDGRTMSGGNGGAAAAVVSPGSTSMRAGVGAKYIGRGRYAENDGGYSDDGYSFEGEGRGSVDSFVPPKPKRNWKIWK</sequence>
<feature type="compositionally biased region" description="Low complexity" evidence="1">
    <location>
        <begin position="50"/>
        <end position="61"/>
    </location>
</feature>
<feature type="region of interest" description="Disordered" evidence="1">
    <location>
        <begin position="1676"/>
        <end position="1826"/>
    </location>
</feature>
<feature type="compositionally biased region" description="Basic and acidic residues" evidence="1">
    <location>
        <begin position="199"/>
        <end position="208"/>
    </location>
</feature>
<feature type="compositionally biased region" description="Basic and acidic residues" evidence="1">
    <location>
        <begin position="179"/>
        <end position="190"/>
    </location>
</feature>
<dbReference type="PANTHER" id="PTHR46689">
    <property type="entry name" value="MEMBRANE PROTEIN, PUTATIVE-RELATED"/>
    <property type="match status" value="1"/>
</dbReference>
<feature type="compositionally biased region" description="Basic and acidic residues" evidence="1">
    <location>
        <begin position="426"/>
        <end position="438"/>
    </location>
</feature>
<feature type="compositionally biased region" description="Pro residues" evidence="1">
    <location>
        <begin position="1231"/>
        <end position="1243"/>
    </location>
</feature>
<feature type="compositionally biased region" description="Basic and acidic residues" evidence="1">
    <location>
        <begin position="1546"/>
        <end position="1562"/>
    </location>
</feature>
<dbReference type="Pfam" id="PF19050">
    <property type="entry name" value="PhoD_2"/>
    <property type="match status" value="1"/>
</dbReference>
<feature type="compositionally biased region" description="Gly residues" evidence="1">
    <location>
        <begin position="1724"/>
        <end position="1745"/>
    </location>
</feature>
<feature type="compositionally biased region" description="Pro residues" evidence="1">
    <location>
        <begin position="101"/>
        <end position="113"/>
    </location>
</feature>
<feature type="region of interest" description="Disordered" evidence="1">
    <location>
        <begin position="178"/>
        <end position="208"/>
    </location>
</feature>
<dbReference type="InterPro" id="IPR038607">
    <property type="entry name" value="PhoD-like_sf"/>
</dbReference>
<gene>
    <name evidence="3" type="ORF">P154DRAFT_619607</name>
</gene>
<keyword evidence="4" id="KW-1185">Reference proteome</keyword>
<feature type="region of interest" description="Disordered" evidence="1">
    <location>
        <begin position="559"/>
        <end position="614"/>
    </location>
</feature>
<feature type="region of interest" description="Disordered" evidence="1">
    <location>
        <begin position="223"/>
        <end position="538"/>
    </location>
</feature>
<dbReference type="InterPro" id="IPR018946">
    <property type="entry name" value="PhoD-like_MPP"/>
</dbReference>
<feature type="region of interest" description="Disordered" evidence="1">
    <location>
        <begin position="1224"/>
        <end position="1368"/>
    </location>
</feature>
<reference evidence="3" key="1">
    <citation type="journal article" date="2020" name="Stud. Mycol.">
        <title>101 Dothideomycetes genomes: a test case for predicting lifestyles and emergence of pathogens.</title>
        <authorList>
            <person name="Haridas S."/>
            <person name="Albert R."/>
            <person name="Binder M."/>
            <person name="Bloem J."/>
            <person name="Labutti K."/>
            <person name="Salamov A."/>
            <person name="Andreopoulos B."/>
            <person name="Baker S."/>
            <person name="Barry K."/>
            <person name="Bills G."/>
            <person name="Bluhm B."/>
            <person name="Cannon C."/>
            <person name="Castanera R."/>
            <person name="Culley D."/>
            <person name="Daum C."/>
            <person name="Ezra D."/>
            <person name="Gonzalez J."/>
            <person name="Henrissat B."/>
            <person name="Kuo A."/>
            <person name="Liang C."/>
            <person name="Lipzen A."/>
            <person name="Lutzoni F."/>
            <person name="Magnuson J."/>
            <person name="Mondo S."/>
            <person name="Nolan M."/>
            <person name="Ohm R."/>
            <person name="Pangilinan J."/>
            <person name="Park H.-J."/>
            <person name="Ramirez L."/>
            <person name="Alfaro M."/>
            <person name="Sun H."/>
            <person name="Tritt A."/>
            <person name="Yoshinaga Y."/>
            <person name="Zwiers L.-H."/>
            <person name="Turgeon B."/>
            <person name="Goodwin S."/>
            <person name="Spatafora J."/>
            <person name="Crous P."/>
            <person name="Grigoriev I."/>
        </authorList>
    </citation>
    <scope>NUCLEOTIDE SEQUENCE</scope>
    <source>
        <strain evidence="3">CBS 123094</strain>
    </source>
</reference>
<feature type="compositionally biased region" description="Low complexity" evidence="1">
    <location>
        <begin position="83"/>
        <end position="96"/>
    </location>
</feature>
<feature type="compositionally biased region" description="Polar residues" evidence="1">
    <location>
        <begin position="1567"/>
        <end position="1590"/>
    </location>
</feature>
<feature type="region of interest" description="Disordered" evidence="1">
    <location>
        <begin position="1494"/>
        <end position="1638"/>
    </location>
</feature>
<evidence type="ECO:0000259" key="2">
    <source>
        <dbReference type="Pfam" id="PF19050"/>
    </source>
</evidence>
<dbReference type="CDD" id="cd07389">
    <property type="entry name" value="MPP_PhoD"/>
    <property type="match status" value="1"/>
</dbReference>
<feature type="compositionally biased region" description="Basic and acidic residues" evidence="1">
    <location>
        <begin position="1685"/>
        <end position="1694"/>
    </location>
</feature>
<organism evidence="3 4">
    <name type="scientific">Amniculicola lignicola CBS 123094</name>
    <dbReference type="NCBI Taxonomy" id="1392246"/>
    <lineage>
        <taxon>Eukaryota</taxon>
        <taxon>Fungi</taxon>
        <taxon>Dikarya</taxon>
        <taxon>Ascomycota</taxon>
        <taxon>Pezizomycotina</taxon>
        <taxon>Dothideomycetes</taxon>
        <taxon>Pleosporomycetidae</taxon>
        <taxon>Pleosporales</taxon>
        <taxon>Amniculicolaceae</taxon>
        <taxon>Amniculicola</taxon>
    </lineage>
</organism>
<dbReference type="Proteomes" id="UP000799779">
    <property type="component" value="Unassembled WGS sequence"/>
</dbReference>
<dbReference type="InterPro" id="IPR043904">
    <property type="entry name" value="PhoD_2-like"/>
</dbReference>
<feature type="region of interest" description="Disordered" evidence="1">
    <location>
        <begin position="1"/>
        <end position="154"/>
    </location>
</feature>